<feature type="domain" description="PAC" evidence="26">
    <location>
        <begin position="93"/>
        <end position="145"/>
    </location>
</feature>
<dbReference type="Pfam" id="PF13426">
    <property type="entry name" value="PAS_9"/>
    <property type="match status" value="1"/>
</dbReference>
<keyword evidence="3" id="KW-0813">Transport</keyword>
<dbReference type="InterPro" id="IPR050818">
    <property type="entry name" value="KCNH_animal-type"/>
</dbReference>
<feature type="transmembrane region" description="Helical" evidence="23">
    <location>
        <begin position="420"/>
        <end position="441"/>
    </location>
</feature>
<dbReference type="InterPro" id="IPR000014">
    <property type="entry name" value="PAS"/>
</dbReference>
<feature type="transmembrane region" description="Helical" evidence="23">
    <location>
        <begin position="224"/>
        <end position="244"/>
    </location>
</feature>
<reference evidence="28" key="1">
    <citation type="submission" date="2025-08" db="UniProtKB">
        <authorList>
            <consortium name="RefSeq"/>
        </authorList>
    </citation>
    <scope>IDENTIFICATION</scope>
</reference>
<evidence type="ECO:0000256" key="19">
    <source>
        <dbReference type="ARBA" id="ARBA00076367"/>
    </source>
</evidence>
<keyword evidence="10" id="KW-0406">Ion transport</keyword>
<comment type="catalytic activity">
    <reaction evidence="14">
        <text>K(+)(in) = K(+)(out)</text>
        <dbReference type="Rhea" id="RHEA:29463"/>
        <dbReference type="ChEBI" id="CHEBI:29103"/>
    </reaction>
</comment>
<dbReference type="Pfam" id="PF00520">
    <property type="entry name" value="Ion_trans"/>
    <property type="match status" value="1"/>
</dbReference>
<dbReference type="Gene3D" id="2.60.120.10">
    <property type="entry name" value="Jelly Rolls"/>
    <property type="match status" value="1"/>
</dbReference>
<feature type="compositionally biased region" description="Polar residues" evidence="22">
    <location>
        <begin position="954"/>
        <end position="971"/>
    </location>
</feature>
<dbReference type="InParanoid" id="A0A6P7KB32"/>
<comment type="subunit">
    <text evidence="2">The potassium channel is probably composed of a homo- or heterotetrameric complex of pore-forming alpha subunits that can associate with modulating beta subunits.</text>
</comment>
<evidence type="ECO:0000256" key="12">
    <source>
        <dbReference type="ARBA" id="ARBA00023180"/>
    </source>
</evidence>
<feature type="region of interest" description="Disordered" evidence="22">
    <location>
        <begin position="1172"/>
        <end position="1193"/>
    </location>
</feature>
<comment type="subcellular location">
    <subcellularLocation>
        <location evidence="1">Membrane</location>
        <topology evidence="1">Multi-pass membrane protein</topology>
    </subcellularLocation>
</comment>
<feature type="region of interest" description="Disordered" evidence="22">
    <location>
        <begin position="138"/>
        <end position="165"/>
    </location>
</feature>
<gene>
    <name evidence="28" type="primary">LOC114451872</name>
</gene>
<feature type="region of interest" description="Disordered" evidence="22">
    <location>
        <begin position="756"/>
        <end position="808"/>
    </location>
</feature>
<dbReference type="SMART" id="SM00086">
    <property type="entry name" value="PAC"/>
    <property type="match status" value="1"/>
</dbReference>
<dbReference type="InterPro" id="IPR005821">
    <property type="entry name" value="Ion_trans_dom"/>
</dbReference>
<sequence>MPVMKGLLAPQNTFLDTIATRFDGTHSNFLLGNAQGHRGYPIVYCSDGFCELTGFTRTEVMQKNCSCRFLYGADTSEHVAQQMEKALEGREEYQAEVHFYKKNGAAFWCLLDIVPIKNEKGEMVLFLFSFKDITDTYGKGHHNSKKEASEDNRRRRKSSSHFSEARKRGRTMLYHLTSQFSRGGKREVNLGRSMIDKPSVPEYKVAAVQKSRFILLHYSVSKALWDWLILLATFYVAVTVPYNVSFTPYDDTVTAARTTIVSDIAVEMLFIIDIILNFRTTYVSQSGQVVYESRSICIHYATTWFFVDLVAALPFDLLYAFNITVTSLVHLLKTVRLLRLLRLLQKLDRYSQYSAMVLTLLMSVFALLAHWMACIWYMIGRKEIETNETWDIGWLHELGKRLETPYFNSTAGGPTVRSSYIAALYFTLSSLTSVGFGNVCANTDAEKIFSICTMLIGALMHALVFGNVTAIIQRMYSRRSLYHTRMKDLKDFIRVHRLPQQLKQRMLEYFQTTWSVNNGIDANELLHDFPDELRADIAMHLNKDILQLPVFKGASRGCLRSLSLHIKTSFCVPGEYLIRQGDALHANYFVCSGSLEVLKDGMVLAILGKGDLIGSDLPGTDQVIKTNADVKALTYCDLQYISVRGLREVLELYSEYASVFTSDIHNNLTYNLREGSQDEGLSRFSRSPRLSHDSRLPSIVETRSVDSDDSFHLSPATRSRRNLLLPNFTSPVRRTSLGNLLGDELRQFNALRRCRSPNLSRGMHGQSSSPQPSSKKEHGTPTSAPTPASSSAQGETGAEQKPSKLLIPTVTCFGPPDLSPRVVDGIEDNGHTFHFNVEHSRSKAGTRCSTQDSSQANATLLLETEEVRQSITQLNLKMGALNQEVSEITKGLHHMMHLLQAHVSVHHQKASFPSYSFGGQMGSSPPTASSTDMLFNRASAYHLHNDPGSHIGHTYQSAPTGQWSYSGSAKSPTDDHHRPQASTPPTLESSDSRTTHLWTSPSLHSVGPGFQGGSPGRALHAGHEDCASRPLSCSPTAISQSQPTLCLQPPSDSDEFSCLLSSAPTGTSSRSLLDTSPSSVYHHCLSSESPLNISQGSNEAVCALMSPPTSHNLIHDSHPFSHVVPSSPPILPCQPSVSSLDSGSPRSDVLDPHLPLGNPSAIEHTSLECLLGNGGSMESRDSESLSSRRSSIGVQTQSTEQSWCLDLTD</sequence>
<evidence type="ECO:0000256" key="15">
    <source>
        <dbReference type="ARBA" id="ARBA00058898"/>
    </source>
</evidence>
<evidence type="ECO:0000256" key="14">
    <source>
        <dbReference type="ARBA" id="ARBA00034430"/>
    </source>
</evidence>
<feature type="transmembrane region" description="Helical" evidence="23">
    <location>
        <begin position="448"/>
        <end position="472"/>
    </location>
</feature>
<protein>
    <recommendedName>
        <fullName evidence="17">Voltage-gated delayed rectifier potassium channel KCNH4</fullName>
    </recommendedName>
    <alternativeName>
        <fullName evidence="21">Brain-specific eag-like channel 2</fullName>
    </alternativeName>
    <alternativeName>
        <fullName evidence="19">Ether-a-go-go-like potassium channel 1</fullName>
    </alternativeName>
    <alternativeName>
        <fullName evidence="18">Potassium voltage-gated channel subfamily H member 4</fullName>
    </alternativeName>
    <alternativeName>
        <fullName evidence="20">Voltage-gated potassium channel subunit Kv12.3</fullName>
    </alternativeName>
</protein>
<dbReference type="FunFam" id="2.60.120.10:FF:000014">
    <property type="entry name" value="Potassium voltage-gated channel, subfamily H (Eag-related), member 4"/>
    <property type="match status" value="1"/>
</dbReference>
<evidence type="ECO:0000256" key="13">
    <source>
        <dbReference type="ARBA" id="ARBA00023303"/>
    </source>
</evidence>
<dbReference type="NCBIfam" id="TIGR00229">
    <property type="entry name" value="sensory_box"/>
    <property type="match status" value="1"/>
</dbReference>
<evidence type="ECO:0000256" key="10">
    <source>
        <dbReference type="ARBA" id="ARBA00023065"/>
    </source>
</evidence>
<dbReference type="PROSITE" id="PS50113">
    <property type="entry name" value="PAC"/>
    <property type="match status" value="1"/>
</dbReference>
<evidence type="ECO:0000256" key="20">
    <source>
        <dbReference type="ARBA" id="ARBA00082973"/>
    </source>
</evidence>
<dbReference type="FunFam" id="3.30.450.20:FF:000001">
    <property type="entry name" value="Potassium voltage-gated channel subfamily H member 7"/>
    <property type="match status" value="1"/>
</dbReference>
<keyword evidence="13" id="KW-0407">Ion channel</keyword>
<accession>A0A6P7KB32</accession>
<dbReference type="InterPro" id="IPR035965">
    <property type="entry name" value="PAS-like_dom_sf"/>
</dbReference>
<comment type="similarity">
    <text evidence="16">Belongs to the potassium channel family. H (Eag) (TC 1.A.1.20) subfamily. Kv12.3/KCNH4 sub-subfamily.</text>
</comment>
<evidence type="ECO:0000256" key="7">
    <source>
        <dbReference type="ARBA" id="ARBA00022882"/>
    </source>
</evidence>
<dbReference type="FunCoup" id="A0A6P7KB32">
    <property type="interactions" value="167"/>
</dbReference>
<evidence type="ECO:0000256" key="21">
    <source>
        <dbReference type="ARBA" id="ARBA00083198"/>
    </source>
</evidence>
<feature type="region of interest" description="Disordered" evidence="22">
    <location>
        <begin position="950"/>
        <end position="1034"/>
    </location>
</feature>
<dbReference type="FunFam" id="1.10.1200.260:FF:000002">
    <property type="entry name" value="Potassium voltage-gated channel subfamily H member 8"/>
    <property type="match status" value="1"/>
</dbReference>
<evidence type="ECO:0000313" key="27">
    <source>
        <dbReference type="Proteomes" id="UP000515145"/>
    </source>
</evidence>
<dbReference type="FunFam" id="1.10.287.70:FF:000042">
    <property type="entry name" value="potassium voltage-gated channel subfamily H member 8"/>
    <property type="match status" value="1"/>
</dbReference>
<keyword evidence="11 23" id="KW-0472">Membrane</keyword>
<keyword evidence="6" id="KW-0631">Potassium channel</keyword>
<evidence type="ECO:0000256" key="18">
    <source>
        <dbReference type="ARBA" id="ARBA00075970"/>
    </source>
</evidence>
<keyword evidence="8" id="KW-0630">Potassium</keyword>
<keyword evidence="7" id="KW-0851">Voltage-gated channel</keyword>
<evidence type="ECO:0000256" key="6">
    <source>
        <dbReference type="ARBA" id="ARBA00022826"/>
    </source>
</evidence>
<feature type="domain" description="Cyclic nucleotide-binding" evidence="24">
    <location>
        <begin position="550"/>
        <end position="650"/>
    </location>
</feature>
<dbReference type="SMART" id="SM00100">
    <property type="entry name" value="cNMP"/>
    <property type="match status" value="1"/>
</dbReference>
<dbReference type="GO" id="GO:0005249">
    <property type="term" value="F:voltage-gated potassium channel activity"/>
    <property type="evidence" value="ECO:0007669"/>
    <property type="project" value="InterPro"/>
</dbReference>
<keyword evidence="27" id="KW-1185">Reference proteome</keyword>
<comment type="function">
    <text evidence="15">Pore-forming (alpha) subunit of a voltage-gated delayed rectifier. Activates at more negative voltages, exhibits fast prepulse-independent activation kinetics and deactivates much more slowly, but shows no inactivation.</text>
</comment>
<dbReference type="SUPFAM" id="SSF81324">
    <property type="entry name" value="Voltage-gated potassium channels"/>
    <property type="match status" value="1"/>
</dbReference>
<dbReference type="SUPFAM" id="SSF51206">
    <property type="entry name" value="cAMP-binding domain-like"/>
    <property type="match status" value="1"/>
</dbReference>
<dbReference type="Gene3D" id="3.30.450.20">
    <property type="entry name" value="PAS domain"/>
    <property type="match status" value="1"/>
</dbReference>
<feature type="compositionally biased region" description="Polar residues" evidence="22">
    <location>
        <begin position="980"/>
        <end position="989"/>
    </location>
</feature>
<name>A0A6P7KB32_9TELE</name>
<dbReference type="Pfam" id="PF00027">
    <property type="entry name" value="cNMP_binding"/>
    <property type="match status" value="1"/>
</dbReference>
<feature type="transmembrane region" description="Helical" evidence="23">
    <location>
        <begin position="321"/>
        <end position="341"/>
    </location>
</feature>
<keyword evidence="12" id="KW-0325">Glycoprotein</keyword>
<feature type="transmembrane region" description="Helical" evidence="23">
    <location>
        <begin position="256"/>
        <end position="276"/>
    </location>
</feature>
<organism evidence="27 28">
    <name type="scientific">Parambassis ranga</name>
    <name type="common">Indian glassy fish</name>
    <dbReference type="NCBI Taxonomy" id="210632"/>
    <lineage>
        <taxon>Eukaryota</taxon>
        <taxon>Metazoa</taxon>
        <taxon>Chordata</taxon>
        <taxon>Craniata</taxon>
        <taxon>Vertebrata</taxon>
        <taxon>Euteleostomi</taxon>
        <taxon>Actinopterygii</taxon>
        <taxon>Neopterygii</taxon>
        <taxon>Teleostei</taxon>
        <taxon>Neoteleostei</taxon>
        <taxon>Acanthomorphata</taxon>
        <taxon>Ovalentaria</taxon>
        <taxon>Ambassidae</taxon>
        <taxon>Parambassis</taxon>
    </lineage>
</organism>
<dbReference type="RefSeq" id="XP_028286624.1">
    <property type="nucleotide sequence ID" value="XM_028430823.1"/>
</dbReference>
<dbReference type="Proteomes" id="UP000515145">
    <property type="component" value="Chromosome 19"/>
</dbReference>
<evidence type="ECO:0000256" key="11">
    <source>
        <dbReference type="ARBA" id="ARBA00023136"/>
    </source>
</evidence>
<dbReference type="PROSITE" id="PS50112">
    <property type="entry name" value="PAS"/>
    <property type="match status" value="1"/>
</dbReference>
<dbReference type="Gene3D" id="1.10.1200.260">
    <property type="match status" value="1"/>
</dbReference>
<proteinExistence type="inferred from homology"/>
<dbReference type="GO" id="GO:0005886">
    <property type="term" value="C:plasma membrane"/>
    <property type="evidence" value="ECO:0007669"/>
    <property type="project" value="TreeGrafter"/>
</dbReference>
<dbReference type="InterPro" id="IPR001610">
    <property type="entry name" value="PAC"/>
</dbReference>
<dbReference type="InterPro" id="IPR018490">
    <property type="entry name" value="cNMP-bd_dom_sf"/>
</dbReference>
<dbReference type="Gene3D" id="1.10.287.70">
    <property type="match status" value="1"/>
</dbReference>
<dbReference type="PROSITE" id="PS50042">
    <property type="entry name" value="CNMP_BINDING_3"/>
    <property type="match status" value="1"/>
</dbReference>
<evidence type="ECO:0000256" key="22">
    <source>
        <dbReference type="SAM" id="MobiDB-lite"/>
    </source>
</evidence>
<evidence type="ECO:0000256" key="1">
    <source>
        <dbReference type="ARBA" id="ARBA00004141"/>
    </source>
</evidence>
<dbReference type="CDD" id="cd00130">
    <property type="entry name" value="PAS"/>
    <property type="match status" value="1"/>
</dbReference>
<evidence type="ECO:0000256" key="16">
    <source>
        <dbReference type="ARBA" id="ARBA00061598"/>
    </source>
</evidence>
<evidence type="ECO:0000256" key="17">
    <source>
        <dbReference type="ARBA" id="ARBA00074373"/>
    </source>
</evidence>
<dbReference type="AlphaFoldDB" id="A0A6P7KB32"/>
<feature type="domain" description="PAS" evidence="25">
    <location>
        <begin position="14"/>
        <end position="90"/>
    </location>
</feature>
<feature type="transmembrane region" description="Helical" evidence="23">
    <location>
        <begin position="353"/>
        <end position="379"/>
    </location>
</feature>
<evidence type="ECO:0000259" key="24">
    <source>
        <dbReference type="PROSITE" id="PS50042"/>
    </source>
</evidence>
<dbReference type="PANTHER" id="PTHR10217">
    <property type="entry name" value="VOLTAGE AND LIGAND GATED POTASSIUM CHANNEL"/>
    <property type="match status" value="1"/>
</dbReference>
<evidence type="ECO:0000259" key="26">
    <source>
        <dbReference type="PROSITE" id="PS50113"/>
    </source>
</evidence>
<dbReference type="PRINTS" id="PR01465">
    <property type="entry name" value="ELKCHANNEL"/>
</dbReference>
<keyword evidence="9 23" id="KW-1133">Transmembrane helix</keyword>
<dbReference type="CDD" id="cd00038">
    <property type="entry name" value="CAP_ED"/>
    <property type="match status" value="1"/>
</dbReference>
<dbReference type="GO" id="GO:0042391">
    <property type="term" value="P:regulation of membrane potential"/>
    <property type="evidence" value="ECO:0007669"/>
    <property type="project" value="TreeGrafter"/>
</dbReference>
<dbReference type="GeneID" id="114451872"/>
<keyword evidence="4" id="KW-0633">Potassium transport</keyword>
<dbReference type="PRINTS" id="PR01463">
    <property type="entry name" value="EAGCHANLFMLY"/>
</dbReference>
<dbReference type="SUPFAM" id="SSF55785">
    <property type="entry name" value="PYP-like sensor domain (PAS domain)"/>
    <property type="match status" value="1"/>
</dbReference>
<evidence type="ECO:0000256" key="9">
    <source>
        <dbReference type="ARBA" id="ARBA00022989"/>
    </source>
</evidence>
<evidence type="ECO:0000313" key="28">
    <source>
        <dbReference type="RefSeq" id="XP_028286624.1"/>
    </source>
</evidence>
<evidence type="ECO:0000256" key="5">
    <source>
        <dbReference type="ARBA" id="ARBA00022692"/>
    </source>
</evidence>
<dbReference type="InterPro" id="IPR003938">
    <property type="entry name" value="K_chnl_volt-dep_EAG/ELK/ERG"/>
</dbReference>
<keyword evidence="5 23" id="KW-0812">Transmembrane</keyword>
<dbReference type="OrthoDB" id="426293at2759"/>
<feature type="compositionally biased region" description="Low complexity" evidence="22">
    <location>
        <begin position="780"/>
        <end position="792"/>
    </location>
</feature>
<evidence type="ECO:0000256" key="3">
    <source>
        <dbReference type="ARBA" id="ARBA00022448"/>
    </source>
</evidence>
<evidence type="ECO:0000256" key="4">
    <source>
        <dbReference type="ARBA" id="ARBA00022538"/>
    </source>
</evidence>
<dbReference type="GO" id="GO:0034702">
    <property type="term" value="C:monoatomic ion channel complex"/>
    <property type="evidence" value="ECO:0007669"/>
    <property type="project" value="UniProtKB-KW"/>
</dbReference>
<dbReference type="PANTHER" id="PTHR10217:SF630">
    <property type="entry name" value="POTASSIUM VOLTAGE-GATED CHANNEL SUBFAMILY H MEMBER 4"/>
    <property type="match status" value="1"/>
</dbReference>
<dbReference type="InterPro" id="IPR000700">
    <property type="entry name" value="PAS-assoc_C"/>
</dbReference>
<evidence type="ECO:0000259" key="25">
    <source>
        <dbReference type="PROSITE" id="PS50112"/>
    </source>
</evidence>
<dbReference type="InterPro" id="IPR000595">
    <property type="entry name" value="cNMP-bd_dom"/>
</dbReference>
<dbReference type="InterPro" id="IPR014710">
    <property type="entry name" value="RmlC-like_jellyroll"/>
</dbReference>
<evidence type="ECO:0000256" key="8">
    <source>
        <dbReference type="ARBA" id="ARBA00022958"/>
    </source>
</evidence>
<dbReference type="InterPro" id="IPR003950">
    <property type="entry name" value="K_chnl_volt-dep_ELK"/>
</dbReference>
<evidence type="ECO:0000256" key="23">
    <source>
        <dbReference type="SAM" id="Phobius"/>
    </source>
</evidence>
<evidence type="ECO:0000256" key="2">
    <source>
        <dbReference type="ARBA" id="ARBA00011552"/>
    </source>
</evidence>